<dbReference type="InterPro" id="IPR002398">
    <property type="entry name" value="Pept_C14"/>
</dbReference>
<dbReference type="GO" id="GO:0043525">
    <property type="term" value="P:positive regulation of neuron apoptotic process"/>
    <property type="evidence" value="ECO:0007669"/>
    <property type="project" value="TreeGrafter"/>
</dbReference>
<dbReference type="Gene3D" id="3.40.50.300">
    <property type="entry name" value="P-loop containing nucleotide triphosphate hydrolases"/>
    <property type="match status" value="1"/>
</dbReference>
<reference evidence="4" key="1">
    <citation type="submission" date="2025-08" db="UniProtKB">
        <authorList>
            <consortium name="RefSeq"/>
        </authorList>
    </citation>
    <scope>IDENTIFICATION</scope>
    <source>
        <tissue evidence="4">Gonad</tissue>
    </source>
</reference>
<dbReference type="KEGG" id="bbel:109484110"/>
<dbReference type="SUPFAM" id="SSF52540">
    <property type="entry name" value="P-loop containing nucleoside triphosphate hydrolases"/>
    <property type="match status" value="1"/>
</dbReference>
<dbReference type="RefSeq" id="XP_019642891.1">
    <property type="nucleotide sequence ID" value="XM_019787332.1"/>
</dbReference>
<feature type="compositionally biased region" description="Polar residues" evidence="1">
    <location>
        <begin position="461"/>
        <end position="472"/>
    </location>
</feature>
<dbReference type="PANTHER" id="PTHR10454">
    <property type="entry name" value="CASPASE"/>
    <property type="match status" value="1"/>
</dbReference>
<name>A0A6P5ALH0_BRABE</name>
<evidence type="ECO:0000259" key="2">
    <source>
        <dbReference type="Pfam" id="PF01926"/>
    </source>
</evidence>
<dbReference type="GO" id="GO:0006508">
    <property type="term" value="P:proteolysis"/>
    <property type="evidence" value="ECO:0007669"/>
    <property type="project" value="InterPro"/>
</dbReference>
<dbReference type="InterPro" id="IPR027417">
    <property type="entry name" value="P-loop_NTPase"/>
</dbReference>
<dbReference type="Pfam" id="PF20706">
    <property type="entry name" value="GT4-conflict"/>
    <property type="match status" value="1"/>
</dbReference>
<dbReference type="GO" id="GO:0005737">
    <property type="term" value="C:cytoplasm"/>
    <property type="evidence" value="ECO:0007669"/>
    <property type="project" value="TreeGrafter"/>
</dbReference>
<dbReference type="GO" id="GO:0006915">
    <property type="term" value="P:apoptotic process"/>
    <property type="evidence" value="ECO:0007669"/>
    <property type="project" value="TreeGrafter"/>
</dbReference>
<dbReference type="AlphaFoldDB" id="A0A6P5ALH0"/>
<evidence type="ECO:0000313" key="3">
    <source>
        <dbReference type="Proteomes" id="UP000515135"/>
    </source>
</evidence>
<dbReference type="Proteomes" id="UP000515135">
    <property type="component" value="Unplaced"/>
</dbReference>
<organism evidence="3 4">
    <name type="scientific">Branchiostoma belcheri</name>
    <name type="common">Amphioxus</name>
    <dbReference type="NCBI Taxonomy" id="7741"/>
    <lineage>
        <taxon>Eukaryota</taxon>
        <taxon>Metazoa</taxon>
        <taxon>Chordata</taxon>
        <taxon>Cephalochordata</taxon>
        <taxon>Leptocardii</taxon>
        <taxon>Amphioxiformes</taxon>
        <taxon>Branchiostomatidae</taxon>
        <taxon>Branchiostoma</taxon>
    </lineage>
</organism>
<dbReference type="GO" id="GO:0004197">
    <property type="term" value="F:cysteine-type endopeptidase activity"/>
    <property type="evidence" value="ECO:0007669"/>
    <property type="project" value="InterPro"/>
</dbReference>
<feature type="compositionally biased region" description="Pro residues" evidence="1">
    <location>
        <begin position="870"/>
        <end position="897"/>
    </location>
</feature>
<evidence type="ECO:0000313" key="4">
    <source>
        <dbReference type="RefSeq" id="XP_019642891.1"/>
    </source>
</evidence>
<dbReference type="OrthoDB" id="5948783at2759"/>
<feature type="domain" description="G" evidence="2">
    <location>
        <begin position="521"/>
        <end position="685"/>
    </location>
</feature>
<protein>
    <submittedName>
        <fullName evidence="4">Uncharacterized protein LOC109484110</fullName>
    </submittedName>
</protein>
<keyword evidence="3" id="KW-1185">Reference proteome</keyword>
<feature type="region of interest" description="Disordered" evidence="1">
    <location>
        <begin position="421"/>
        <end position="472"/>
    </location>
</feature>
<feature type="region of interest" description="Disordered" evidence="1">
    <location>
        <begin position="868"/>
        <end position="906"/>
    </location>
</feature>
<gene>
    <name evidence="4" type="primary">LOC109484110</name>
</gene>
<sequence>MTKMAAARSLDNTYSNEEDESAVLLVHTEYGKDKVGSSFLHRQVAETIRESEPDISVFSTVLHATEKDKQDAQQDGVELILPKVEPGDPRTDPTPDWLTFDHRSKYPDLPTKVRSIVGHADVTSRAALNIKHDRCPEAKVVLIYNDTSKDTQGNEKVATVNNSALQNAQEADVVFSVGNKVFDHFENQFRAITDKKPKHFEFLPRPSKKFEHTKAIYKETKTLAVLSIGRVKSVHNLKGHDLVVKALDIAAVKQNMECGIRGINEEDFQASDKDILKTHFKTTHLKRTLHPYGTLTDLHNDMLKAHLVLIPSEEEPFELAGLDAIAAGIPVLVSDKSGLADFMTKISPEFCYSVVNIEGNDEDKVKQWAKRIEQSLSNCETEFERAARCRDKLLSVKYWEESHQQLICSCIQTDDRTQQSSEVKIGSAPPVSLTDSRKPLQSGGLSREAGHSSDKIDTVTERANQSWTETTETPAQGASILYQAAIPHLVEHSKIASLRNTVKLRLTNLLHDRPGETFNLLLVGLPGSGKSSFINSMIMAVTGSWSDVAHYGAGNRTVTRRLERIVMFDDNCKEVHEPHPMPDYKKNIVFWDCGGFPNAMDEVYSTIVSLALDGRIPPGTNMEECMDQTPDQLRRRFSRVDRKVTFDRIVFILSASQNVPTHLVEAVKSGARQGHDVPIFVVVTKIDKCPNQHDLQKRVLGAQAAFNLTGSQVRFKLTSLYCEDLTLWPDPSDYRVMKPDAKIDSNLLNIWMSLTDPNIKAIPAPPEPKRIPPARPAPAEYEYVPIFVVVTKIDKCPNQHDLQERVKDAQAAFNLTGSQVRFKLTSLYCEDLTLWPDPSDYRVMKPDAKIDSNLLNIWMSLTDPNIKAIPAPPEPKRIPPARPAPAEPQNNPAPNPPRQGRWCVLS</sequence>
<dbReference type="InterPro" id="IPR006073">
    <property type="entry name" value="GTP-bd"/>
</dbReference>
<dbReference type="GeneID" id="109484110"/>
<feature type="compositionally biased region" description="Basic and acidic residues" evidence="1">
    <location>
        <begin position="448"/>
        <end position="460"/>
    </location>
</feature>
<dbReference type="Pfam" id="PF01926">
    <property type="entry name" value="MMR_HSR1"/>
    <property type="match status" value="1"/>
</dbReference>
<evidence type="ECO:0000256" key="1">
    <source>
        <dbReference type="SAM" id="MobiDB-lite"/>
    </source>
</evidence>
<dbReference type="CDD" id="cd00882">
    <property type="entry name" value="Ras_like_GTPase"/>
    <property type="match status" value="1"/>
</dbReference>
<dbReference type="SUPFAM" id="SSF53756">
    <property type="entry name" value="UDP-Glycosyltransferase/glycogen phosphorylase"/>
    <property type="match status" value="1"/>
</dbReference>
<proteinExistence type="predicted"/>
<dbReference type="GO" id="GO:0005525">
    <property type="term" value="F:GTP binding"/>
    <property type="evidence" value="ECO:0007669"/>
    <property type="project" value="InterPro"/>
</dbReference>
<dbReference type="Gene3D" id="3.40.50.2000">
    <property type="entry name" value="Glycogen Phosphorylase B"/>
    <property type="match status" value="1"/>
</dbReference>
<dbReference type="PANTHER" id="PTHR10454:SF248">
    <property type="entry name" value="CASPASE-8-LIKE"/>
    <property type="match status" value="1"/>
</dbReference>
<accession>A0A6P5ALH0</accession>